<protein>
    <submittedName>
        <fullName evidence="1">Uncharacterized protein</fullName>
    </submittedName>
</protein>
<organism evidence="1 2">
    <name type="scientific">Alligator mississippiensis</name>
    <name type="common">American alligator</name>
    <dbReference type="NCBI Taxonomy" id="8496"/>
    <lineage>
        <taxon>Eukaryota</taxon>
        <taxon>Metazoa</taxon>
        <taxon>Chordata</taxon>
        <taxon>Craniata</taxon>
        <taxon>Vertebrata</taxon>
        <taxon>Euteleostomi</taxon>
        <taxon>Archelosauria</taxon>
        <taxon>Archosauria</taxon>
        <taxon>Crocodylia</taxon>
        <taxon>Alligatoridae</taxon>
        <taxon>Alligatorinae</taxon>
        <taxon>Alligator</taxon>
    </lineage>
</organism>
<comment type="caution">
    <text evidence="1">The sequence shown here is derived from an EMBL/GenBank/DDBJ whole genome shotgun (WGS) entry which is preliminary data.</text>
</comment>
<keyword evidence="2" id="KW-1185">Reference proteome</keyword>
<reference evidence="1 2" key="1">
    <citation type="journal article" date="2012" name="Genome Biol.">
        <title>Sequencing three crocodilian genomes to illuminate the evolution of archosaurs and amniotes.</title>
        <authorList>
            <person name="St John J.A."/>
            <person name="Braun E.L."/>
            <person name="Isberg S.R."/>
            <person name="Miles L.G."/>
            <person name="Chong A.Y."/>
            <person name="Gongora J."/>
            <person name="Dalzell P."/>
            <person name="Moran C."/>
            <person name="Bed'hom B."/>
            <person name="Abzhanov A."/>
            <person name="Burgess S.C."/>
            <person name="Cooksey A.M."/>
            <person name="Castoe T.A."/>
            <person name="Crawford N.G."/>
            <person name="Densmore L.D."/>
            <person name="Drew J.C."/>
            <person name="Edwards S.V."/>
            <person name="Faircloth B.C."/>
            <person name="Fujita M.K."/>
            <person name="Greenwold M.J."/>
            <person name="Hoffmann F.G."/>
            <person name="Howard J.M."/>
            <person name="Iguchi T."/>
            <person name="Janes D.E."/>
            <person name="Khan S.Y."/>
            <person name="Kohno S."/>
            <person name="de Koning A.J."/>
            <person name="Lance S.L."/>
            <person name="McCarthy F.M."/>
            <person name="McCormack J.E."/>
            <person name="Merchant M.E."/>
            <person name="Peterson D.G."/>
            <person name="Pollock D.D."/>
            <person name="Pourmand N."/>
            <person name="Raney B.J."/>
            <person name="Roessler K.A."/>
            <person name="Sanford J.R."/>
            <person name="Sawyer R.H."/>
            <person name="Schmidt C.J."/>
            <person name="Triplett E.W."/>
            <person name="Tuberville T.D."/>
            <person name="Venegas-Anaya M."/>
            <person name="Howard J.T."/>
            <person name="Jarvis E.D."/>
            <person name="Guillette L.J.Jr."/>
            <person name="Glenn T.C."/>
            <person name="Green R.E."/>
            <person name="Ray D.A."/>
        </authorList>
    </citation>
    <scope>NUCLEOTIDE SEQUENCE [LARGE SCALE GENOMIC DNA]</scope>
    <source>
        <strain evidence="1">KSC_2009_1</strain>
    </source>
</reference>
<dbReference type="AlphaFoldDB" id="A0A151NPT6"/>
<evidence type="ECO:0000313" key="2">
    <source>
        <dbReference type="Proteomes" id="UP000050525"/>
    </source>
</evidence>
<evidence type="ECO:0000313" key="1">
    <source>
        <dbReference type="EMBL" id="KYO38784.1"/>
    </source>
</evidence>
<proteinExistence type="predicted"/>
<sequence length="87" mass="9701">MHNEEQVRLANTPACVPACKDFHRAPLKQWQRVNRLTAEKKLVAVEDVETAVDPSPGSLYVGYPPGLCSHIATKLRYSVMHETLCLA</sequence>
<dbReference type="Proteomes" id="UP000050525">
    <property type="component" value="Unassembled WGS sequence"/>
</dbReference>
<accession>A0A151NPT6</accession>
<dbReference type="EMBL" id="AKHW03002440">
    <property type="protein sequence ID" value="KYO38784.1"/>
    <property type="molecule type" value="Genomic_DNA"/>
</dbReference>
<gene>
    <name evidence="1" type="ORF">Y1Q_0023465</name>
</gene>
<name>A0A151NPT6_ALLMI</name>